<sequence>MLAGAVFAVPILFGAVLGYLALRDAPEVVTLSVLSFTGGALFSVVVEEMIPEAPEAEQSRLDSFYLAVGFVVFAAVTLYLG</sequence>
<keyword evidence="1" id="KW-0812">Transmembrane</keyword>
<keyword evidence="1" id="KW-0472">Membrane</keyword>
<comment type="caution">
    <text evidence="2">The sequence shown here is derived from an EMBL/GenBank/DDBJ whole genome shotgun (WGS) entry which is preliminary data.</text>
</comment>
<dbReference type="Proteomes" id="UP001348641">
    <property type="component" value="Unassembled WGS sequence"/>
</dbReference>
<reference evidence="2 3" key="1">
    <citation type="submission" date="2023-07" db="EMBL/GenBank/DDBJ databases">
        <authorList>
            <person name="Girao M."/>
            <person name="Carvalho M.F."/>
        </authorList>
    </citation>
    <scope>NUCLEOTIDE SEQUENCE [LARGE SCALE GENOMIC DNA]</scope>
    <source>
        <strain evidence="2 3">66/93</strain>
    </source>
</reference>
<feature type="transmembrane region" description="Helical" evidence="1">
    <location>
        <begin position="62"/>
        <end position="80"/>
    </location>
</feature>
<feature type="transmembrane region" description="Helical" evidence="1">
    <location>
        <begin position="28"/>
        <end position="50"/>
    </location>
</feature>
<evidence type="ECO:0000313" key="2">
    <source>
        <dbReference type="EMBL" id="MEE2049624.1"/>
    </source>
</evidence>
<organism evidence="2 3">
    <name type="scientific">Nocardiopsis tropica</name>
    <dbReference type="NCBI Taxonomy" id="109330"/>
    <lineage>
        <taxon>Bacteria</taxon>
        <taxon>Bacillati</taxon>
        <taxon>Actinomycetota</taxon>
        <taxon>Actinomycetes</taxon>
        <taxon>Streptosporangiales</taxon>
        <taxon>Nocardiopsidaceae</taxon>
        <taxon>Nocardiopsis</taxon>
    </lineage>
</organism>
<evidence type="ECO:0000313" key="3">
    <source>
        <dbReference type="Proteomes" id="UP001348641"/>
    </source>
</evidence>
<name>A0ABU7KK10_9ACTN</name>
<dbReference type="RefSeq" id="WP_330156888.1">
    <property type="nucleotide sequence ID" value="NZ_BAAAJA010000005.1"/>
</dbReference>
<dbReference type="EMBL" id="JAUUCC010000006">
    <property type="protein sequence ID" value="MEE2049624.1"/>
    <property type="molecule type" value="Genomic_DNA"/>
</dbReference>
<gene>
    <name evidence="2" type="ORF">Q8A49_03860</name>
</gene>
<evidence type="ECO:0000256" key="1">
    <source>
        <dbReference type="SAM" id="Phobius"/>
    </source>
</evidence>
<evidence type="ECO:0008006" key="4">
    <source>
        <dbReference type="Google" id="ProtNLM"/>
    </source>
</evidence>
<keyword evidence="1" id="KW-1133">Transmembrane helix</keyword>
<protein>
    <recommendedName>
        <fullName evidence="4">Zinc transporter, ZIP family</fullName>
    </recommendedName>
</protein>
<accession>A0ABU7KK10</accession>
<proteinExistence type="predicted"/>